<protein>
    <submittedName>
        <fullName evidence="5">Chemotaxis protein</fullName>
    </submittedName>
</protein>
<dbReference type="SUPFAM" id="SSF58104">
    <property type="entry name" value="Methyl-accepting chemotaxis protein (MCP) signaling domain"/>
    <property type="match status" value="1"/>
</dbReference>
<accession>A0A1B2DNW0</accession>
<keyword evidence="3" id="KW-0472">Membrane</keyword>
<dbReference type="AlphaFoldDB" id="A0A1B2DNW0"/>
<feature type="transmembrane region" description="Helical" evidence="3">
    <location>
        <begin position="105"/>
        <end position="123"/>
    </location>
</feature>
<reference evidence="5" key="1">
    <citation type="submission" date="2016-08" db="EMBL/GenBank/DDBJ databases">
        <title>Complete Genome Seqeunce of Paenibacillus sp. BIHB 4019 from tea rhizoplane.</title>
        <authorList>
            <person name="Thakur R."/>
            <person name="Swarnkar M.K."/>
            <person name="Gulati A."/>
        </authorList>
    </citation>
    <scope>NUCLEOTIDE SEQUENCE [LARGE SCALE GENOMIC DNA]</scope>
    <source>
        <strain evidence="5">BIHB4019</strain>
    </source>
</reference>
<dbReference type="RefSeq" id="WP_099520439.1">
    <property type="nucleotide sequence ID" value="NZ_CP016808.1"/>
</dbReference>
<feature type="transmembrane region" description="Helical" evidence="3">
    <location>
        <begin position="69"/>
        <end position="99"/>
    </location>
</feature>
<dbReference type="GO" id="GO:0007165">
    <property type="term" value="P:signal transduction"/>
    <property type="evidence" value="ECO:0007669"/>
    <property type="project" value="UniProtKB-KW"/>
</dbReference>
<dbReference type="PROSITE" id="PS50111">
    <property type="entry name" value="CHEMOTAXIS_TRANSDUC_2"/>
    <property type="match status" value="1"/>
</dbReference>
<evidence type="ECO:0000313" key="5">
    <source>
        <dbReference type="EMBL" id="ANY69406.1"/>
    </source>
</evidence>
<feature type="transmembrane region" description="Helical" evidence="3">
    <location>
        <begin position="12"/>
        <end position="33"/>
    </location>
</feature>
<dbReference type="InterPro" id="IPR004089">
    <property type="entry name" value="MCPsignal_dom"/>
</dbReference>
<name>A0A1B2DNW0_9BACL</name>
<keyword evidence="3" id="KW-0812">Transmembrane</keyword>
<organism evidence="5">
    <name type="scientific">Paenibacillus sp. BIHB 4019</name>
    <dbReference type="NCBI Taxonomy" id="1870819"/>
    <lineage>
        <taxon>Bacteria</taxon>
        <taxon>Bacillati</taxon>
        <taxon>Bacillota</taxon>
        <taxon>Bacilli</taxon>
        <taxon>Bacillales</taxon>
        <taxon>Paenibacillaceae</taxon>
        <taxon>Paenibacillus</taxon>
    </lineage>
</organism>
<proteinExistence type="predicted"/>
<dbReference type="SMART" id="SM00283">
    <property type="entry name" value="MA"/>
    <property type="match status" value="1"/>
</dbReference>
<evidence type="ECO:0000256" key="2">
    <source>
        <dbReference type="PROSITE-ProRule" id="PRU00284"/>
    </source>
</evidence>
<dbReference type="PANTHER" id="PTHR32089:SF112">
    <property type="entry name" value="LYSOZYME-LIKE PROTEIN-RELATED"/>
    <property type="match status" value="1"/>
</dbReference>
<evidence type="ECO:0000256" key="3">
    <source>
        <dbReference type="SAM" id="Phobius"/>
    </source>
</evidence>
<dbReference type="Gene3D" id="1.10.287.950">
    <property type="entry name" value="Methyl-accepting chemotaxis protein"/>
    <property type="match status" value="1"/>
</dbReference>
<dbReference type="Pfam" id="PF00015">
    <property type="entry name" value="MCPsignal"/>
    <property type="match status" value="1"/>
</dbReference>
<feature type="domain" description="Methyl-accepting transducer" evidence="4">
    <location>
        <begin position="198"/>
        <end position="434"/>
    </location>
</feature>
<dbReference type="PANTHER" id="PTHR32089">
    <property type="entry name" value="METHYL-ACCEPTING CHEMOTAXIS PROTEIN MCPB"/>
    <property type="match status" value="1"/>
</dbReference>
<sequence length="484" mass="53447">MKNSFLRSNTEKVNPIIACILWLALLSFCFFLASGQVKVEVVFSLFLELVVATVLMSRKKYPIQTMVTLMIAILTCTTPYIESAGAGMLIMVVLCVVSLYLNRVLLFGFGGLYNISYIVIYYSKHEQFDTTFYMTIGFIELTIVALYFVCKRGNDLIHVSRHKEAEARELLDERDNMVGVVHENTSSLNADIANCNHDMGVLKKMSNTITASIQEVTAGIRDQSESMAHISEMMNHADGKMSEINQLSHNLADLSGSNGRAVRQSSERIVQMGKQMNIINSAVSDSLTTVQELNKSVDDVNTFLLAIKQISDQTSILALNANIEAARAGEAGAGFAVVANEVQKLAQECLNSVKQINMIIHNIKSKTQLVVDKASNGSVAAKEGEALTGQVLDSFDSIRSSFQRIDHYIAQELDMTDQMSVIFSQVRTQVDHISGISQKHAAATEGVLTTTQEQEKNIDVIYDFIGNINNSSIRLQELIEKSSK</sequence>
<dbReference type="EMBL" id="CP016808">
    <property type="protein sequence ID" value="ANY69406.1"/>
    <property type="molecule type" value="Genomic_DNA"/>
</dbReference>
<feature type="transmembrane region" description="Helical" evidence="3">
    <location>
        <begin position="130"/>
        <end position="149"/>
    </location>
</feature>
<evidence type="ECO:0000256" key="1">
    <source>
        <dbReference type="ARBA" id="ARBA00023224"/>
    </source>
</evidence>
<dbReference type="GO" id="GO:0016020">
    <property type="term" value="C:membrane"/>
    <property type="evidence" value="ECO:0007669"/>
    <property type="project" value="InterPro"/>
</dbReference>
<evidence type="ECO:0000259" key="4">
    <source>
        <dbReference type="PROSITE" id="PS50111"/>
    </source>
</evidence>
<keyword evidence="1 2" id="KW-0807">Transducer</keyword>
<gene>
    <name evidence="5" type="ORF">BBD42_25170</name>
</gene>
<keyword evidence="3" id="KW-1133">Transmembrane helix</keyword>
<feature type="transmembrane region" description="Helical" evidence="3">
    <location>
        <begin position="39"/>
        <end position="57"/>
    </location>
</feature>